<gene>
    <name evidence="2" type="ORF">GMA92_07230</name>
</gene>
<evidence type="ECO:0000313" key="3">
    <source>
        <dbReference type="Proteomes" id="UP000487649"/>
    </source>
</evidence>
<comment type="caution">
    <text evidence="2">The sequence shown here is derived from an EMBL/GenBank/DDBJ whole genome shotgun (WGS) entry which is preliminary data.</text>
</comment>
<keyword evidence="1" id="KW-0175">Coiled coil</keyword>
<dbReference type="RefSeq" id="WP_006785534.1">
    <property type="nucleotide sequence ID" value="NZ_JADPLS010000016.1"/>
</dbReference>
<proteinExistence type="predicted"/>
<organism evidence="2 3">
    <name type="scientific">Turicibacter sanguinis</name>
    <dbReference type="NCBI Taxonomy" id="154288"/>
    <lineage>
        <taxon>Bacteria</taxon>
        <taxon>Bacillati</taxon>
        <taxon>Bacillota</taxon>
        <taxon>Erysipelotrichia</taxon>
        <taxon>Erysipelotrichales</taxon>
        <taxon>Turicibacteraceae</taxon>
        <taxon>Turicibacter</taxon>
    </lineage>
</organism>
<evidence type="ECO:0000256" key="1">
    <source>
        <dbReference type="SAM" id="Coils"/>
    </source>
</evidence>
<evidence type="ECO:0000313" key="2">
    <source>
        <dbReference type="EMBL" id="MTK21212.1"/>
    </source>
</evidence>
<feature type="coiled-coil region" evidence="1">
    <location>
        <begin position="76"/>
        <end position="117"/>
    </location>
</feature>
<reference evidence="2 3" key="1">
    <citation type="journal article" date="2019" name="Nat. Med.">
        <title>A library of human gut bacterial isolates paired with longitudinal multiomics data enables mechanistic microbiome research.</title>
        <authorList>
            <person name="Poyet M."/>
            <person name="Groussin M."/>
            <person name="Gibbons S.M."/>
            <person name="Avila-Pacheco J."/>
            <person name="Jiang X."/>
            <person name="Kearney S.M."/>
            <person name="Perrotta A.R."/>
            <person name="Berdy B."/>
            <person name="Zhao S."/>
            <person name="Lieberman T.D."/>
            <person name="Swanson P.K."/>
            <person name="Smith M."/>
            <person name="Roesemann S."/>
            <person name="Alexander J.E."/>
            <person name="Rich S.A."/>
            <person name="Livny J."/>
            <person name="Vlamakis H."/>
            <person name="Clish C."/>
            <person name="Bullock K."/>
            <person name="Deik A."/>
            <person name="Scott J."/>
            <person name="Pierce K.A."/>
            <person name="Xavier R.J."/>
            <person name="Alm E.J."/>
        </authorList>
    </citation>
    <scope>NUCLEOTIDE SEQUENCE [LARGE SCALE GENOMIC DNA]</scope>
    <source>
        <strain evidence="2 3">BIOML-A198</strain>
    </source>
</reference>
<protein>
    <submittedName>
        <fullName evidence="2">Uncharacterized protein</fullName>
    </submittedName>
</protein>
<sequence length="282" mass="31805">MKPKQILIKLLLVSGVIALGLPLLISSPTLHLLEEKDISLIANRMNNRALFTIKLDDFGQPISYNPLIPDESIPTLAGATSQQQILQDHLEEVRQEVENAQDELEILKIQKNILIEESSAYTESLEKTYLEPLETIKNEIQSLETENIDLPLLAITNCIHAISTFVENPNQSDYDHLLNDTLSQLNEELQVQETSGWIETASRFLKSGMTQTKLSLKLSKVNDLMTQFSQSIQSNDSNLEAFKKTKRQQKATEDAISTKYVELDELILELSGILSEIEEVTQ</sequence>
<dbReference type="Proteomes" id="UP000487649">
    <property type="component" value="Unassembled WGS sequence"/>
</dbReference>
<accession>A0A9X4XER0</accession>
<dbReference type="AlphaFoldDB" id="A0A9X4XER0"/>
<dbReference type="EMBL" id="WMQE01000013">
    <property type="protein sequence ID" value="MTK21212.1"/>
    <property type="molecule type" value="Genomic_DNA"/>
</dbReference>
<name>A0A9X4XER0_9FIRM</name>